<keyword evidence="9" id="KW-1185">Reference proteome</keyword>
<evidence type="ECO:0000256" key="1">
    <source>
        <dbReference type="ARBA" id="ARBA00004606"/>
    </source>
</evidence>
<keyword evidence="4 7" id="KW-0472">Membrane</keyword>
<organism evidence="8 9">
    <name type="scientific">Cuscuta campestris</name>
    <dbReference type="NCBI Taxonomy" id="132261"/>
    <lineage>
        <taxon>Eukaryota</taxon>
        <taxon>Viridiplantae</taxon>
        <taxon>Streptophyta</taxon>
        <taxon>Embryophyta</taxon>
        <taxon>Tracheophyta</taxon>
        <taxon>Spermatophyta</taxon>
        <taxon>Magnoliopsida</taxon>
        <taxon>eudicotyledons</taxon>
        <taxon>Gunneridae</taxon>
        <taxon>Pentapetalae</taxon>
        <taxon>asterids</taxon>
        <taxon>lamiids</taxon>
        <taxon>Solanales</taxon>
        <taxon>Convolvulaceae</taxon>
        <taxon>Cuscuteae</taxon>
        <taxon>Cuscuta</taxon>
        <taxon>Cuscuta subgen. Grammica</taxon>
        <taxon>Cuscuta sect. Cleistogrammica</taxon>
    </lineage>
</organism>
<evidence type="ECO:0000313" key="8">
    <source>
        <dbReference type="EMBL" id="VFQ93630.1"/>
    </source>
</evidence>
<keyword evidence="3" id="KW-0808">Transferase</keyword>
<dbReference type="GO" id="GO:0016020">
    <property type="term" value="C:membrane"/>
    <property type="evidence" value="ECO:0007669"/>
    <property type="project" value="UniProtKB-SubCell"/>
</dbReference>
<gene>
    <name evidence="8" type="ORF">CCAM_LOCUS35406</name>
</gene>
<evidence type="ECO:0000256" key="4">
    <source>
        <dbReference type="ARBA" id="ARBA00023136"/>
    </source>
</evidence>
<proteinExistence type="predicted"/>
<protein>
    <submittedName>
        <fullName evidence="8">Uncharacterized protein</fullName>
    </submittedName>
</protein>
<evidence type="ECO:0000256" key="6">
    <source>
        <dbReference type="SAM" id="MobiDB-lite"/>
    </source>
</evidence>
<dbReference type="PANTHER" id="PTHR31042:SF153">
    <property type="entry name" value="GLYCOSYLTRANSFERASE BC10-LIKE"/>
    <property type="match status" value="1"/>
</dbReference>
<dbReference type="Pfam" id="PF02485">
    <property type="entry name" value="Branch"/>
    <property type="match status" value="1"/>
</dbReference>
<keyword evidence="5" id="KW-0325">Glycoprotein</keyword>
<dbReference type="EMBL" id="OOIL02004952">
    <property type="protein sequence ID" value="VFQ93630.1"/>
    <property type="molecule type" value="Genomic_DNA"/>
</dbReference>
<dbReference type="AlphaFoldDB" id="A0A484MXU2"/>
<dbReference type="Proteomes" id="UP000595140">
    <property type="component" value="Unassembled WGS sequence"/>
</dbReference>
<keyword evidence="7" id="KW-1133">Transmembrane helix</keyword>
<comment type="subcellular location">
    <subcellularLocation>
        <location evidence="1">Membrane</location>
        <topology evidence="1">Single-pass type II membrane protein</topology>
    </subcellularLocation>
</comment>
<feature type="compositionally biased region" description="Polar residues" evidence="6">
    <location>
        <begin position="75"/>
        <end position="86"/>
    </location>
</feature>
<keyword evidence="7" id="KW-0812">Transmembrane</keyword>
<dbReference type="PANTHER" id="PTHR31042">
    <property type="entry name" value="CORE-2/I-BRANCHING BETA-1,6-N-ACETYLGLUCOSAMINYLTRANSFERASE FAMILY PROTEIN-RELATED"/>
    <property type="match status" value="1"/>
</dbReference>
<sequence length="424" mass="48801">MKNEKSQIMTANKMMMNSHRHLHNLILYFLFFGSGLVIGMSISFYLKDHPFNLQLKLFSAAHPPPLLQPTAPRKITTQDPHSTLSQLDPALFPGQRPPPPQKSRATPQPAGMPVTLQEYLKPPPCMHGMSDEELLWRASHVPKVKKAPFTYRPKVAFMFLARGTLPLAPLWEQFFRGHDGLYSIYIHSQPSFSGVAHEEGPVFHGRRIPSKTVEWGEFNMIEAERRLLANALLDYSNQRFVLLSEACIPLFNFSTVYTYLMRSTQTFIEAYDLPGPVGRGRYNKLMEPDITLDQWLKGSQWFQVDRHIAVELVSDTKYFALFRDYCQPACYSDEHYFPTFVTMMFSYKNSNRTLTWVDWSQGGPHPSTYDGPDISADFLNTMRNGTRCRYNGRTTAICHLFARKFLPTALNRLLRLAPKVMMFN</sequence>
<reference evidence="8 9" key="1">
    <citation type="submission" date="2018-04" db="EMBL/GenBank/DDBJ databases">
        <authorList>
            <person name="Vogel A."/>
        </authorList>
    </citation>
    <scope>NUCLEOTIDE SEQUENCE [LARGE SCALE GENOMIC DNA]</scope>
</reference>
<accession>A0A484MXU2</accession>
<dbReference type="OrthoDB" id="191334at2759"/>
<dbReference type="GO" id="GO:0016757">
    <property type="term" value="F:glycosyltransferase activity"/>
    <property type="evidence" value="ECO:0007669"/>
    <property type="project" value="UniProtKB-KW"/>
</dbReference>
<dbReference type="InterPro" id="IPR044174">
    <property type="entry name" value="BC10-like"/>
</dbReference>
<evidence type="ECO:0000256" key="5">
    <source>
        <dbReference type="ARBA" id="ARBA00023180"/>
    </source>
</evidence>
<evidence type="ECO:0000256" key="7">
    <source>
        <dbReference type="SAM" id="Phobius"/>
    </source>
</evidence>
<dbReference type="InterPro" id="IPR003406">
    <property type="entry name" value="Glyco_trans_14"/>
</dbReference>
<name>A0A484MXU2_9ASTE</name>
<feature type="transmembrane region" description="Helical" evidence="7">
    <location>
        <begin position="21"/>
        <end position="46"/>
    </location>
</feature>
<evidence type="ECO:0000256" key="2">
    <source>
        <dbReference type="ARBA" id="ARBA00022676"/>
    </source>
</evidence>
<evidence type="ECO:0000256" key="3">
    <source>
        <dbReference type="ARBA" id="ARBA00022679"/>
    </source>
</evidence>
<evidence type="ECO:0000313" key="9">
    <source>
        <dbReference type="Proteomes" id="UP000595140"/>
    </source>
</evidence>
<feature type="region of interest" description="Disordered" evidence="6">
    <location>
        <begin position="68"/>
        <end position="110"/>
    </location>
</feature>
<keyword evidence="2" id="KW-0328">Glycosyltransferase</keyword>